<dbReference type="Proteomes" id="UP000515211">
    <property type="component" value="Chromosome 2"/>
</dbReference>
<proteinExistence type="predicted"/>
<reference evidence="3" key="2">
    <citation type="submission" date="2025-08" db="UniProtKB">
        <authorList>
            <consortium name="RefSeq"/>
        </authorList>
    </citation>
    <scope>IDENTIFICATION</scope>
    <source>
        <tissue evidence="3">Whole plant</tissue>
    </source>
</reference>
<evidence type="ECO:0000256" key="1">
    <source>
        <dbReference type="SAM" id="MobiDB-lite"/>
    </source>
</evidence>
<reference evidence="2" key="1">
    <citation type="journal article" date="2016" name="Nat. Genet.">
        <title>The genome sequences of Arachis duranensis and Arachis ipaensis, the diploid ancestors of cultivated peanut.</title>
        <authorList>
            <person name="Bertioli D.J."/>
            <person name="Cannon S.B."/>
            <person name="Froenicke L."/>
            <person name="Huang G."/>
            <person name="Farmer A.D."/>
            <person name="Cannon E.K."/>
            <person name="Liu X."/>
            <person name="Gao D."/>
            <person name="Clevenger J."/>
            <person name="Dash S."/>
            <person name="Ren L."/>
            <person name="Moretzsohn M.C."/>
            <person name="Shirasawa K."/>
            <person name="Huang W."/>
            <person name="Vidigal B."/>
            <person name="Abernathy B."/>
            <person name="Chu Y."/>
            <person name="Niederhuth C.E."/>
            <person name="Umale P."/>
            <person name="Araujo A.C."/>
            <person name="Kozik A."/>
            <person name="Kim K.D."/>
            <person name="Burow M.D."/>
            <person name="Varshney R.K."/>
            <person name="Wang X."/>
            <person name="Zhang X."/>
            <person name="Barkley N."/>
            <person name="Guimaraes P.M."/>
            <person name="Isobe S."/>
            <person name="Guo B."/>
            <person name="Liao B."/>
            <person name="Stalker H.T."/>
            <person name="Schmitz R.J."/>
            <person name="Scheffler B.E."/>
            <person name="Leal-Bertioli S.C."/>
            <person name="Xun X."/>
            <person name="Jackson S.A."/>
            <person name="Michelmore R."/>
            <person name="Ozias-Akins P."/>
        </authorList>
    </citation>
    <scope>NUCLEOTIDE SEQUENCE [LARGE SCALE GENOMIC DNA]</scope>
    <source>
        <strain evidence="2">cv. V14167</strain>
    </source>
</reference>
<organism evidence="2 3">
    <name type="scientific">Arachis duranensis</name>
    <name type="common">Wild peanut</name>
    <dbReference type="NCBI Taxonomy" id="130453"/>
    <lineage>
        <taxon>Eukaryota</taxon>
        <taxon>Viridiplantae</taxon>
        <taxon>Streptophyta</taxon>
        <taxon>Embryophyta</taxon>
        <taxon>Tracheophyta</taxon>
        <taxon>Spermatophyta</taxon>
        <taxon>Magnoliopsida</taxon>
        <taxon>eudicotyledons</taxon>
        <taxon>Gunneridae</taxon>
        <taxon>Pentapetalae</taxon>
        <taxon>rosids</taxon>
        <taxon>fabids</taxon>
        <taxon>Fabales</taxon>
        <taxon>Fabaceae</taxon>
        <taxon>Papilionoideae</taxon>
        <taxon>50 kb inversion clade</taxon>
        <taxon>dalbergioids sensu lato</taxon>
        <taxon>Dalbergieae</taxon>
        <taxon>Pterocarpus clade</taxon>
        <taxon>Arachis</taxon>
    </lineage>
</organism>
<dbReference type="GeneID" id="127744784"/>
<name>A0A9C6WQB2_ARADU</name>
<keyword evidence="2" id="KW-1185">Reference proteome</keyword>
<accession>A0A9C6WQB2</accession>
<dbReference type="AlphaFoldDB" id="A0A9C6WQB2"/>
<evidence type="ECO:0000313" key="3">
    <source>
        <dbReference type="RefSeq" id="XP_052113090.1"/>
    </source>
</evidence>
<evidence type="ECO:0000313" key="2">
    <source>
        <dbReference type="Proteomes" id="UP000515211"/>
    </source>
</evidence>
<gene>
    <name evidence="3" type="primary">LOC127744784</name>
</gene>
<dbReference type="KEGG" id="adu:127744784"/>
<feature type="region of interest" description="Disordered" evidence="1">
    <location>
        <begin position="118"/>
        <end position="186"/>
    </location>
</feature>
<sequence>MSCSSGYLVVCVYSNCLIRNGDNEVVFECENLVLLRTQRVASLSKLKSLILRNVADSGRKEVERVVYRLLVPMENRIFRFRLFWLYDDEHVRLMFDIHDRIMAEQVIELSAEVGDVGSSGSGQSDFVQDDSPLTSSPIHVASPLDGMDIDGDGSHKDYIADSNDINSSQDDDEEEFVFETPVEPSH</sequence>
<dbReference type="RefSeq" id="XP_052113090.1">
    <property type="nucleotide sequence ID" value="XM_052257130.1"/>
</dbReference>
<feature type="compositionally biased region" description="Low complexity" evidence="1">
    <location>
        <begin position="118"/>
        <end position="131"/>
    </location>
</feature>
<protein>
    <submittedName>
        <fullName evidence="3">Uncharacterized protein LOC127744784</fullName>
    </submittedName>
</protein>